<dbReference type="PROSITE" id="PS51750">
    <property type="entry name" value="BRO_N"/>
    <property type="match status" value="1"/>
</dbReference>
<dbReference type="RefSeq" id="WP_156717793.1">
    <property type="nucleotide sequence ID" value="NZ_CACRUN010000008.1"/>
</dbReference>
<feature type="domain" description="Bro-N" evidence="1">
    <location>
        <begin position="1"/>
        <end position="107"/>
    </location>
</feature>
<reference evidence="2" key="1">
    <citation type="submission" date="2019-11" db="EMBL/GenBank/DDBJ databases">
        <authorList>
            <person name="Feng L."/>
        </authorList>
    </citation>
    <scope>NUCLEOTIDE SEQUENCE</scope>
    <source>
        <strain evidence="2">VatypicaLFYP47</strain>
    </source>
</reference>
<proteinExistence type="predicted"/>
<dbReference type="Pfam" id="PF02498">
    <property type="entry name" value="Bro-N"/>
    <property type="match status" value="1"/>
</dbReference>
<sequence>MNQVTTLFSSNEFGELRTITIENEVYFVAKSVANALGYKDTADAIRKHIDEEDKLRWQIADTGQNRETYLINESGLYSLILKSKMPSAKKFKRWVTSEVLPQIRKTGSYELNIPKTLPEALRLYADEVEAHNQSKAIIEQQKQQIAEYEPKIDYVDKILSSQNAMTVTQIAADYGLSAIALNKILHDDHIQRNVNGQWILYSDLMHNGYTKTKTHTYVTSDGRLESKVSTRWTQKGRLMIHELLKKRGIKAICEEVA</sequence>
<dbReference type="InterPro" id="IPR003497">
    <property type="entry name" value="BRO_N_domain"/>
</dbReference>
<dbReference type="SMART" id="SM01040">
    <property type="entry name" value="Bro-N"/>
    <property type="match status" value="1"/>
</dbReference>
<dbReference type="PANTHER" id="PTHR36180:SF2">
    <property type="entry name" value="BRO FAMILY PROTEIN"/>
    <property type="match status" value="1"/>
</dbReference>
<evidence type="ECO:0000313" key="2">
    <source>
        <dbReference type="EMBL" id="VYT80934.1"/>
    </source>
</evidence>
<gene>
    <name evidence="2" type="ORF">VALFYP47_00893</name>
</gene>
<dbReference type="GO" id="GO:0003677">
    <property type="term" value="F:DNA binding"/>
    <property type="evidence" value="ECO:0007669"/>
    <property type="project" value="InterPro"/>
</dbReference>
<protein>
    <recommendedName>
        <fullName evidence="1">Bro-N domain-containing protein</fullName>
    </recommendedName>
</protein>
<accession>A0A6N2ZNP1</accession>
<organism evidence="2">
    <name type="scientific">Veillonella atypica</name>
    <dbReference type="NCBI Taxonomy" id="39777"/>
    <lineage>
        <taxon>Bacteria</taxon>
        <taxon>Bacillati</taxon>
        <taxon>Bacillota</taxon>
        <taxon>Negativicutes</taxon>
        <taxon>Veillonellales</taxon>
        <taxon>Veillonellaceae</taxon>
        <taxon>Veillonella</taxon>
    </lineage>
</organism>
<dbReference type="InterPro" id="IPR005039">
    <property type="entry name" value="Ant_C"/>
</dbReference>
<dbReference type="Pfam" id="PF03374">
    <property type="entry name" value="ANT"/>
    <property type="match status" value="1"/>
</dbReference>
<dbReference type="EMBL" id="CACRUN010000008">
    <property type="protein sequence ID" value="VYT80934.1"/>
    <property type="molecule type" value="Genomic_DNA"/>
</dbReference>
<evidence type="ECO:0000259" key="1">
    <source>
        <dbReference type="PROSITE" id="PS51750"/>
    </source>
</evidence>
<dbReference type="AlphaFoldDB" id="A0A6N2ZNP1"/>
<dbReference type="PANTHER" id="PTHR36180">
    <property type="entry name" value="DNA-BINDING PROTEIN-RELATED-RELATED"/>
    <property type="match status" value="1"/>
</dbReference>
<name>A0A6N2ZNP1_9FIRM</name>